<protein>
    <recommendedName>
        <fullName evidence="7">HSF-type DNA-binding domain-containing protein</fullName>
    </recommendedName>
</protein>
<dbReference type="SUPFAM" id="SSF46785">
    <property type="entry name" value="Winged helix' DNA-binding domain"/>
    <property type="match status" value="1"/>
</dbReference>
<keyword evidence="5" id="KW-0175">Coiled coil</keyword>
<keyword evidence="3" id="KW-0539">Nucleus</keyword>
<feature type="region of interest" description="Disordered" evidence="6">
    <location>
        <begin position="91"/>
        <end position="120"/>
    </location>
</feature>
<dbReference type="InterPro" id="IPR036388">
    <property type="entry name" value="WH-like_DNA-bd_sf"/>
</dbReference>
<feature type="compositionally biased region" description="Polar residues" evidence="6">
    <location>
        <begin position="482"/>
        <end position="497"/>
    </location>
</feature>
<reference evidence="8" key="3">
    <citation type="submission" date="2015-02" db="UniProtKB">
        <authorList>
            <consortium name="EnsemblProtists"/>
        </authorList>
    </citation>
    <scope>IDENTIFICATION</scope>
    <source>
        <strain evidence="8">DAOM BR144</strain>
    </source>
</reference>
<dbReference type="STRING" id="431595.K3WEM4"/>
<comment type="subcellular location">
    <subcellularLocation>
        <location evidence="1">Nucleus</location>
    </subcellularLocation>
</comment>
<dbReference type="eggNOG" id="KOG0627">
    <property type="taxonomic scope" value="Eukaryota"/>
</dbReference>
<feature type="region of interest" description="Disordered" evidence="6">
    <location>
        <begin position="1"/>
        <end position="30"/>
    </location>
</feature>
<feature type="region of interest" description="Disordered" evidence="6">
    <location>
        <begin position="403"/>
        <end position="436"/>
    </location>
</feature>
<evidence type="ECO:0000256" key="1">
    <source>
        <dbReference type="ARBA" id="ARBA00004123"/>
    </source>
</evidence>
<feature type="coiled-coil region" evidence="5">
    <location>
        <begin position="539"/>
        <end position="573"/>
    </location>
</feature>
<dbReference type="OMA" id="PAINGMP"/>
<evidence type="ECO:0000256" key="5">
    <source>
        <dbReference type="SAM" id="Coils"/>
    </source>
</evidence>
<dbReference type="PANTHER" id="PTHR10015:SF427">
    <property type="entry name" value="HEAT SHOCK FACTOR PROTEIN"/>
    <property type="match status" value="1"/>
</dbReference>
<comment type="similarity">
    <text evidence="4">Belongs to the HSF family.</text>
</comment>
<evidence type="ECO:0000256" key="4">
    <source>
        <dbReference type="RuleBase" id="RU004020"/>
    </source>
</evidence>
<dbReference type="InterPro" id="IPR000232">
    <property type="entry name" value="HSF_DNA-bd"/>
</dbReference>
<dbReference type="GO" id="GO:0043565">
    <property type="term" value="F:sequence-specific DNA binding"/>
    <property type="evidence" value="ECO:0007669"/>
    <property type="project" value="InterPro"/>
</dbReference>
<feature type="region of interest" description="Disordered" evidence="6">
    <location>
        <begin position="243"/>
        <end position="277"/>
    </location>
</feature>
<dbReference type="VEuPathDB" id="FungiDB:PYU1_G003405"/>
<dbReference type="GO" id="GO:0003700">
    <property type="term" value="F:DNA-binding transcription factor activity"/>
    <property type="evidence" value="ECO:0007669"/>
    <property type="project" value="InterPro"/>
</dbReference>
<feature type="compositionally biased region" description="Polar residues" evidence="6">
    <location>
        <begin position="104"/>
        <end position="113"/>
    </location>
</feature>
<dbReference type="AlphaFoldDB" id="K3WEM4"/>
<evidence type="ECO:0000256" key="6">
    <source>
        <dbReference type="SAM" id="MobiDB-lite"/>
    </source>
</evidence>
<dbReference type="FunFam" id="1.10.10.10:FF:000286">
    <property type="entry name" value="Heat shock transcription factor"/>
    <property type="match status" value="1"/>
</dbReference>
<keyword evidence="2" id="KW-0238">DNA-binding</keyword>
<evidence type="ECO:0000313" key="8">
    <source>
        <dbReference type="EnsemblProtists" id="PYU1_T003415"/>
    </source>
</evidence>
<feature type="compositionally biased region" description="Basic and acidic residues" evidence="6">
    <location>
        <begin position="21"/>
        <end position="30"/>
    </location>
</feature>
<sequence length="591" mass="66162">MVAHETVSEEPMGRSHLRHASSRDDLHELHKTHKMAERFSQDDDSDTEDDAPLAAGLRHYMKPEKARSSQPNHSSTSPSFRVETITKALKGEAAHQTHAMTMPHQGNPSTPKENSGKRSKPEAPKFLLLLFEILQMENPKVIRWSEDGLSLQILDPAIVTDKILPKYFNHTNFHSFQRQLNYFGFRKWTKSKTDICTFSHPYFRQNQPELLQLIKRKKAPRRTPVAEKVEGYCNQLDAASSKKLLPLSPSGKRKLPTSDGGHHETVTPTNQQQPQQMNGLNVPIQPAISGIPIAPMHGHISAMNHDQGTQYLPTSALLNNVISPLAANESNKKVKKIQDKKVYLPNSDYRSCMQSPTDPTATSMCEVSSMHDVDRLTTVNAFSSTALPTLDIVRNRIIRRQQIHASGNGNDPFGGYYGYSSPHTGGPGSTSTTQQHMMEHRPDLMAAGRPMTPVGVGDHSPAFTNSFSDPVDILLRIKKSRTSSSDAQGQPQNTSDLLSPEKQAGDQSDNLASLHNFLISHTLYTNRLESQLKMAVDENDTLKHLVDAKHREVESLQSERKMLQHENAVLMEDKNKLFEINRELLGKLFPQ</sequence>
<dbReference type="PRINTS" id="PR00056">
    <property type="entry name" value="HSFDOMAIN"/>
</dbReference>
<evidence type="ECO:0000259" key="7">
    <source>
        <dbReference type="SMART" id="SM00415"/>
    </source>
</evidence>
<organism evidence="8 9">
    <name type="scientific">Globisporangium ultimum (strain ATCC 200006 / CBS 805.95 / DAOM BR144)</name>
    <name type="common">Pythium ultimum</name>
    <dbReference type="NCBI Taxonomy" id="431595"/>
    <lineage>
        <taxon>Eukaryota</taxon>
        <taxon>Sar</taxon>
        <taxon>Stramenopiles</taxon>
        <taxon>Oomycota</taxon>
        <taxon>Peronosporomycetes</taxon>
        <taxon>Pythiales</taxon>
        <taxon>Pythiaceae</taxon>
        <taxon>Globisporangium</taxon>
    </lineage>
</organism>
<dbReference type="InParanoid" id="K3WEM4"/>
<proteinExistence type="inferred from homology"/>
<feature type="compositionally biased region" description="Low complexity" evidence="6">
    <location>
        <begin position="418"/>
        <end position="436"/>
    </location>
</feature>
<name>K3WEM4_GLOUD</name>
<dbReference type="Pfam" id="PF00447">
    <property type="entry name" value="HSF_DNA-bind"/>
    <property type="match status" value="1"/>
</dbReference>
<keyword evidence="9" id="KW-1185">Reference proteome</keyword>
<dbReference type="SMART" id="SM00415">
    <property type="entry name" value="HSF"/>
    <property type="match status" value="1"/>
</dbReference>
<dbReference type="HOGENOM" id="CLU_032769_0_0_1"/>
<feature type="domain" description="HSF-type DNA-binding" evidence="7">
    <location>
        <begin position="122"/>
        <end position="217"/>
    </location>
</feature>
<dbReference type="EMBL" id="GL376603">
    <property type="status" value="NOT_ANNOTATED_CDS"/>
    <property type="molecule type" value="Genomic_DNA"/>
</dbReference>
<dbReference type="Proteomes" id="UP000019132">
    <property type="component" value="Unassembled WGS sequence"/>
</dbReference>
<dbReference type="PANTHER" id="PTHR10015">
    <property type="entry name" value="HEAT SHOCK TRANSCRIPTION FACTOR"/>
    <property type="match status" value="1"/>
</dbReference>
<dbReference type="EnsemblProtists" id="PYU1_T003415">
    <property type="protein sequence ID" value="PYU1_T003415"/>
    <property type="gene ID" value="PYU1_G003405"/>
</dbReference>
<feature type="region of interest" description="Disordered" evidence="6">
    <location>
        <begin position="481"/>
        <end position="508"/>
    </location>
</feature>
<reference evidence="9" key="1">
    <citation type="journal article" date="2010" name="Genome Biol.">
        <title>Genome sequence of the necrotrophic plant pathogen Pythium ultimum reveals original pathogenicity mechanisms and effector repertoire.</title>
        <authorList>
            <person name="Levesque C.A."/>
            <person name="Brouwer H."/>
            <person name="Cano L."/>
            <person name="Hamilton J.P."/>
            <person name="Holt C."/>
            <person name="Huitema E."/>
            <person name="Raffaele S."/>
            <person name="Robideau G.P."/>
            <person name="Thines M."/>
            <person name="Win J."/>
            <person name="Zerillo M.M."/>
            <person name="Beakes G.W."/>
            <person name="Boore J.L."/>
            <person name="Busam D."/>
            <person name="Dumas B."/>
            <person name="Ferriera S."/>
            <person name="Fuerstenberg S.I."/>
            <person name="Gachon C.M."/>
            <person name="Gaulin E."/>
            <person name="Govers F."/>
            <person name="Grenville-Briggs L."/>
            <person name="Horner N."/>
            <person name="Hostetler J."/>
            <person name="Jiang R.H."/>
            <person name="Johnson J."/>
            <person name="Krajaejun T."/>
            <person name="Lin H."/>
            <person name="Meijer H.J."/>
            <person name="Moore B."/>
            <person name="Morris P."/>
            <person name="Phuntmart V."/>
            <person name="Puiu D."/>
            <person name="Shetty J."/>
            <person name="Stajich J.E."/>
            <person name="Tripathy S."/>
            <person name="Wawra S."/>
            <person name="van West P."/>
            <person name="Whitty B.R."/>
            <person name="Coutinho P.M."/>
            <person name="Henrissat B."/>
            <person name="Martin F."/>
            <person name="Thomas P.D."/>
            <person name="Tyler B.M."/>
            <person name="De Vries R.P."/>
            <person name="Kamoun S."/>
            <person name="Yandell M."/>
            <person name="Tisserat N."/>
            <person name="Buell C.R."/>
        </authorList>
    </citation>
    <scope>NUCLEOTIDE SEQUENCE</scope>
    <source>
        <strain evidence="9">DAOM:BR144</strain>
    </source>
</reference>
<reference evidence="9" key="2">
    <citation type="submission" date="2010-04" db="EMBL/GenBank/DDBJ databases">
        <authorList>
            <person name="Buell R."/>
            <person name="Hamilton J."/>
            <person name="Hostetler J."/>
        </authorList>
    </citation>
    <scope>NUCLEOTIDE SEQUENCE [LARGE SCALE GENOMIC DNA]</scope>
    <source>
        <strain evidence="9">DAOM:BR144</strain>
    </source>
</reference>
<evidence type="ECO:0000256" key="2">
    <source>
        <dbReference type="ARBA" id="ARBA00023125"/>
    </source>
</evidence>
<evidence type="ECO:0000313" key="9">
    <source>
        <dbReference type="Proteomes" id="UP000019132"/>
    </source>
</evidence>
<dbReference type="InterPro" id="IPR036390">
    <property type="entry name" value="WH_DNA-bd_sf"/>
</dbReference>
<dbReference type="GO" id="GO:0005634">
    <property type="term" value="C:nucleus"/>
    <property type="evidence" value="ECO:0007669"/>
    <property type="project" value="UniProtKB-SubCell"/>
</dbReference>
<evidence type="ECO:0000256" key="3">
    <source>
        <dbReference type="ARBA" id="ARBA00023242"/>
    </source>
</evidence>
<dbReference type="Gene3D" id="1.10.10.10">
    <property type="entry name" value="Winged helix-like DNA-binding domain superfamily/Winged helix DNA-binding domain"/>
    <property type="match status" value="1"/>
</dbReference>
<accession>K3WEM4</accession>